<feature type="compositionally biased region" description="Polar residues" evidence="1">
    <location>
        <begin position="1302"/>
        <end position="1316"/>
    </location>
</feature>
<feature type="region of interest" description="Disordered" evidence="1">
    <location>
        <begin position="432"/>
        <end position="456"/>
    </location>
</feature>
<feature type="region of interest" description="Disordered" evidence="1">
    <location>
        <begin position="1379"/>
        <end position="1479"/>
    </location>
</feature>
<dbReference type="GO" id="GO:0070886">
    <property type="term" value="P:positive regulation of calcineurin-NFAT signaling cascade"/>
    <property type="evidence" value="ECO:0007669"/>
    <property type="project" value="TreeGrafter"/>
</dbReference>
<keyword evidence="4" id="KW-1185">Reference proteome</keyword>
<feature type="compositionally biased region" description="Basic and acidic residues" evidence="1">
    <location>
        <begin position="1821"/>
        <end position="1832"/>
    </location>
</feature>
<dbReference type="InParanoid" id="A0A674NDA7"/>
<feature type="compositionally biased region" description="Low complexity" evidence="1">
    <location>
        <begin position="1317"/>
        <end position="1326"/>
    </location>
</feature>
<feature type="region of interest" description="Disordered" evidence="1">
    <location>
        <begin position="1243"/>
        <end position="1326"/>
    </location>
</feature>
<feature type="compositionally biased region" description="Basic and acidic residues" evidence="1">
    <location>
        <begin position="1726"/>
        <end position="1749"/>
    </location>
</feature>
<accession>A0A674NDA7</accession>
<feature type="compositionally biased region" description="Polar residues" evidence="1">
    <location>
        <begin position="1709"/>
        <end position="1719"/>
    </location>
</feature>
<feature type="domain" description="DUF4585" evidence="2">
    <location>
        <begin position="1876"/>
        <end position="1946"/>
    </location>
</feature>
<dbReference type="PANTHER" id="PTHR33775:SF2">
    <property type="entry name" value="CARDIAC-ENRICHED FHL2-INTERACTING PROTEIN"/>
    <property type="match status" value="1"/>
</dbReference>
<feature type="region of interest" description="Disordered" evidence="1">
    <location>
        <begin position="73"/>
        <end position="95"/>
    </location>
</feature>
<sequence length="2013" mass="224574">MSCVEKRHMNHRMGSMLHHRFPNGFTDLFMDENDREVSTLTDRAFRSLCVGDDAAYNDDFLYGYSPFNCHKPLAGEPKTTRRKESKKRGNSKADKNFVQHQESLSHMSSFLKALSATGESCEGMLIKNGDVADSKGESWDKSALRSIQRELSEFSSDYRSLKDAGFPTEKCSKKKNGKSTVKLKKLNIRNFFFHSEFSPFQTWRDLNQFHFGPECTVLPTDNIPTWYDMRFYKELTETHRKDTLHGKEEQSCQNVTVDPSPIAPKPTPPSPPSEIPKKPTATQAEKSSSSDGGDENAAPWRRNRPRTKSVIPNSQSGVPPQENSSKPMDDGLPFLKKQVQSVEVKAVEEVSSTASTPFSICQLMTPLIPSRQPTETSEILQSILSPSIQDLPVGPHCEAKLTPELPIKRDSYKSLASSILFNLKDNRKRVKSRYSPPKFKTSEVSGGETQSPKSDHLKLLPVSSEGNASGLSTPAIPKDGRTVCSPVFESSCTPTENLPIDHTEMPLLDDYLLSNLLQSKREAVSNSGVDENNPVLPFIQSNTRNAKAKKQNYPTLNLYRKAIQGDTDVNYPQVSPSSKAPLQITQQVESNGLLSLMINSEISPKVQRKNTALSPNVLKVNNKDYLPMISEESLGLSAGKILPIVPEQSQQLAKENRERCSGEQLDSSGRQDSNRQPMSTRDVAKAAKEAIHAAKSKALSAIQVDSVNISDREEVREREADRWMAHSGETQSSRRKTSVQENSKFDSANEAMLAGKKVKKAPPPVPKKRFANSDVHLSLDKHQEHNAEKLSNGKCSETNLDLLPDEEKYVQKPDKAKHLFSTRQNSYIKSQRYSLVDDENRVELDVGDRKVDKRTEVDEERLLPGEMKDSGHIINDLHALKALERARRRDRVKLGLVNIDEEAKAKNDLISRELKNIKKGMLSMRGNTLAKRDLFAKKDREQNKHVFTKTDNNGIRNKALVNENYDKAKTALEDFMSEREKKKNHLALSDESAVQRLTQAKDSLASEDEKPNVGTQLQKDLKEKIGDMRDHNPMIQVLSQTEPLIRETHIPGCPGRDNNPDTVLIGRDKLLDDDPVDPSCGSEEKESGRNLFQEPEDNKGETPPVPPRSKKAGNRRDSSVLMEVDSMTSVAANEIYDGQVHLAEFMGEKWETEAAVQQSTNEALLSRNKTDSDKERGDGTDKTKFTISADLKQAFELPSQCPQSENKFETQFLSEGISQNKNKSRALQADTIETTFKNANENMQRTRSQKKNAPFLPNASDDTITKNLVPEEPDKMNGENVRTTEGAEASKDTLRDVISPLLSINGTGITQNPPDQSSQSSKSSYFSVESALHRNAEADVYQSLENLTGEAEFTEEPGNMPKNMKTALDYYCLSDPEIESEDTKGEINVTPQKEKELCQEESTDGETRPPDQGGIPVSPPTTFSPPLEIPALFKVKDNTAMNKKNTTHPWSPRGSLSGSERGEEETHRFKENPDLPLINEPIVADSTVTVDDTFSAQQSSSNIPTALLHTPSMPQGEKLEGFLTVPQEEDRFSGVSPSSALESLTTSAADTGDETGLNSGVSKVPSERSGSTCSGNDSQIGLPKPPAVLPKSEKAVLRAIKLTNRRMKKDVQRSTHKPAQSSGSSSSRQRAEGHQSDKTEHKSSNTKNSKNGGKHTEREKTEAGQHHNRSCDKNIKDEGKNSRDDRRGRSETRHRATNDTGPKTRRQSTDSVEGSSQSGDPLLRGATERQGRSSNRHVPDKPQQRHYSTDRVISNVPVYKAHSSQRSTPDRTFQRSQSIDRYMADRAERRLSTDMLANEKLDPRTQCNEKSIMEGFQQRGRSRDKVSREHPLRRSHSIDVYGSDVAHPSTLSRQSSHTSKFSRQPSIEHAIVTQSFPVTQRKLLQDPDSGQYFFVDMPIQVKTKTFFDPETGSYLQLPVQPPEGAVTQASALEVLTPPVVVYHSFVPVPLSPLAQNGTIQATHTAPQDFEQRHTEKSQQMHSKDRQLYLEPVYAQHDHTLGEFRGTEELDCLS</sequence>
<reference evidence="3 4" key="1">
    <citation type="journal article" date="2011" name="Genome Biol. Evol.">
        <title>Integration of the genetic map and genome assembly of fugu facilitates insights into distinct features of genome evolution in teleosts and mammals.</title>
        <authorList>
            <person name="Kai W."/>
            <person name="Kikuchi K."/>
            <person name="Tohari S."/>
            <person name="Chew A.K."/>
            <person name="Tay A."/>
            <person name="Fujiwara A."/>
            <person name="Hosoya S."/>
            <person name="Suetake H."/>
            <person name="Naruse K."/>
            <person name="Brenner S."/>
            <person name="Suzuki Y."/>
            <person name="Venkatesh B."/>
        </authorList>
    </citation>
    <scope>NUCLEOTIDE SEQUENCE [LARGE SCALE GENOMIC DNA]</scope>
</reference>
<feature type="compositionally biased region" description="Pro residues" evidence="1">
    <location>
        <begin position="261"/>
        <end position="274"/>
    </location>
</feature>
<evidence type="ECO:0000259" key="2">
    <source>
        <dbReference type="Pfam" id="PF15232"/>
    </source>
</evidence>
<feature type="compositionally biased region" description="Polar residues" evidence="1">
    <location>
        <begin position="664"/>
        <end position="679"/>
    </location>
</feature>
<feature type="region of interest" description="Disordered" evidence="1">
    <location>
        <begin position="1803"/>
        <end position="1864"/>
    </location>
</feature>
<dbReference type="Pfam" id="PF15232">
    <property type="entry name" value="DUF4585"/>
    <property type="match status" value="1"/>
</dbReference>
<feature type="compositionally biased region" description="Polar residues" evidence="1">
    <location>
        <begin position="281"/>
        <end position="291"/>
    </location>
</feature>
<feature type="compositionally biased region" description="Basic and acidic residues" evidence="1">
    <location>
        <begin position="1460"/>
        <end position="1473"/>
    </location>
</feature>
<dbReference type="PANTHER" id="PTHR33775">
    <property type="entry name" value="CARDIAC-ENRICHED FHL2-INTERACTING PROTEIN-RELATED"/>
    <property type="match status" value="1"/>
</dbReference>
<dbReference type="OMA" id="HRMGSML"/>
<dbReference type="GO" id="GO:0030018">
    <property type="term" value="C:Z disc"/>
    <property type="evidence" value="ECO:0007669"/>
    <property type="project" value="TreeGrafter"/>
</dbReference>
<dbReference type="InterPro" id="IPR027838">
    <property type="entry name" value="DUF4585"/>
</dbReference>
<feature type="compositionally biased region" description="Polar residues" evidence="1">
    <location>
        <begin position="1568"/>
        <end position="1579"/>
    </location>
</feature>
<feature type="region of interest" description="Disordered" evidence="1">
    <location>
        <begin position="1495"/>
        <end position="1780"/>
    </location>
</feature>
<feature type="region of interest" description="Disordered" evidence="1">
    <location>
        <begin position="242"/>
        <end position="332"/>
    </location>
</feature>
<feature type="region of interest" description="Disordered" evidence="1">
    <location>
        <begin position="1040"/>
        <end position="1118"/>
    </location>
</feature>
<proteinExistence type="predicted"/>
<feature type="compositionally biased region" description="Basic and acidic residues" evidence="1">
    <location>
        <begin position="1168"/>
        <end position="1183"/>
    </location>
</feature>
<feature type="region of interest" description="Disordered" evidence="1">
    <location>
        <begin position="1156"/>
        <end position="1183"/>
    </location>
</feature>
<feature type="region of interest" description="Disordered" evidence="1">
    <location>
        <begin position="655"/>
        <end position="684"/>
    </location>
</feature>
<dbReference type="Proteomes" id="UP000005226">
    <property type="component" value="Chromosome 1"/>
</dbReference>
<organism evidence="3 4">
    <name type="scientific">Takifugu rubripes</name>
    <name type="common">Japanese pufferfish</name>
    <name type="synonym">Fugu rubripes</name>
    <dbReference type="NCBI Taxonomy" id="31033"/>
    <lineage>
        <taxon>Eukaryota</taxon>
        <taxon>Metazoa</taxon>
        <taxon>Chordata</taxon>
        <taxon>Craniata</taxon>
        <taxon>Vertebrata</taxon>
        <taxon>Euteleostomi</taxon>
        <taxon>Actinopterygii</taxon>
        <taxon>Neopterygii</taxon>
        <taxon>Teleostei</taxon>
        <taxon>Neoteleostei</taxon>
        <taxon>Acanthomorphata</taxon>
        <taxon>Eupercaria</taxon>
        <taxon>Tetraodontiformes</taxon>
        <taxon>Tetradontoidea</taxon>
        <taxon>Tetraodontidae</taxon>
        <taxon>Takifugu</taxon>
    </lineage>
</organism>
<name>A0A674NDA7_TAKRU</name>
<feature type="compositionally biased region" description="Polar residues" evidence="1">
    <location>
        <begin position="1439"/>
        <end position="1449"/>
    </location>
</feature>
<feature type="compositionally biased region" description="Polar residues" evidence="1">
    <location>
        <begin position="1849"/>
        <end position="1864"/>
    </location>
</feature>
<reference evidence="3" key="2">
    <citation type="submission" date="2025-08" db="UniProtKB">
        <authorList>
            <consortium name="Ensembl"/>
        </authorList>
    </citation>
    <scope>IDENTIFICATION</scope>
</reference>
<feature type="compositionally biased region" description="Basic and acidic residues" evidence="1">
    <location>
        <begin position="1654"/>
        <end position="1697"/>
    </location>
</feature>
<feature type="compositionally biased region" description="Polar residues" evidence="1">
    <location>
        <begin position="442"/>
        <end position="452"/>
    </location>
</feature>
<feature type="compositionally biased region" description="Basic and acidic residues" evidence="1">
    <location>
        <begin position="712"/>
        <end position="724"/>
    </location>
</feature>
<dbReference type="InterPro" id="IPR052303">
    <property type="entry name" value="CEFIP"/>
</dbReference>
<dbReference type="GeneTree" id="ENSGT00730000111333"/>
<evidence type="ECO:0000313" key="4">
    <source>
        <dbReference type="Proteomes" id="UP000005226"/>
    </source>
</evidence>
<feature type="compositionally biased region" description="Low complexity" evidence="1">
    <location>
        <begin position="1536"/>
        <end position="1550"/>
    </location>
</feature>
<protein>
    <recommendedName>
        <fullName evidence="2">DUF4585 domain-containing protein</fullName>
    </recommendedName>
</protein>
<feature type="region of interest" description="Disordered" evidence="1">
    <location>
        <begin position="712"/>
        <end position="749"/>
    </location>
</feature>
<feature type="compositionally biased region" description="Polar residues" evidence="1">
    <location>
        <begin position="1495"/>
        <end position="1504"/>
    </location>
</feature>
<evidence type="ECO:0000256" key="1">
    <source>
        <dbReference type="SAM" id="MobiDB-lite"/>
    </source>
</evidence>
<dbReference type="Ensembl" id="ENSTRUT00000079959.1">
    <property type="protein sequence ID" value="ENSTRUP00000071674.1"/>
    <property type="gene ID" value="ENSTRUG00000031949.1"/>
</dbReference>
<evidence type="ECO:0000313" key="3">
    <source>
        <dbReference type="Ensembl" id="ENSTRUP00000071674.1"/>
    </source>
</evidence>
<feature type="compositionally biased region" description="Basic residues" evidence="1">
    <location>
        <begin position="80"/>
        <end position="90"/>
    </location>
</feature>
<reference evidence="3" key="3">
    <citation type="submission" date="2025-09" db="UniProtKB">
        <authorList>
            <consortium name="Ensembl"/>
        </authorList>
    </citation>
    <scope>IDENTIFICATION</scope>
</reference>
<feature type="compositionally biased region" description="Basic and acidic residues" evidence="1">
    <location>
        <begin position="1629"/>
        <end position="1643"/>
    </location>
</feature>
<feature type="compositionally biased region" description="Polar residues" evidence="1">
    <location>
        <begin position="310"/>
        <end position="326"/>
    </location>
</feature>